<name>A0A5D3DFZ0_CUCMM</name>
<dbReference type="AlphaFoldDB" id="A0A5D3DFZ0"/>
<dbReference type="Proteomes" id="UP000321393">
    <property type="component" value="Unassembled WGS sequence"/>
</dbReference>
<keyword evidence="2" id="KW-0378">Hydrolase</keyword>
<sequence>MKMQGTHPFEWASKGIEGTSQNPLKDIFFEGDVWSPFLQEFGVSFAGSTSVKATIEEFLPRPFKDKWGFLWVVGACAIVWDVWGDRNEQVNGKKGALLKLILEKACDEVNWTILDAILKLKGFEKRWRGWIWNYLSSINFSIIINGNPYGKIMAQRGLRQGDPSPLSFLPLAWQSIVNLFLLGSSLFLNAAKNSLIGINLCDEKVASKATKEAWVALEDKFKTKIDKWRGLVRSKGSERFYFSRGLAYSGLRLGSGFDKPASYRRLRRFCREEKDLWRKAIRSIYSMEEHGWSSIKPNDRDNFILYPPKDNVVVAGCWVDSNQTWDLGARDSLQWKLKASSQFSTKSTSLKLTKGATKVNLPLVNLIWKLKVPGETKLFHWSIVYRSLNTRKSSKGSFQIGSFPLPRRNMIFETFGLDECLPRVEEWMMERLNGAASVERKFFVEFYNLIRPLGGVR</sequence>
<proteinExistence type="predicted"/>
<keyword evidence="2" id="KW-0347">Helicase</keyword>
<protein>
    <submittedName>
        <fullName evidence="2">DExH-box ATP-dependent RNA helicase DExH10-like</fullName>
    </submittedName>
</protein>
<reference evidence="3 4" key="1">
    <citation type="submission" date="2019-08" db="EMBL/GenBank/DDBJ databases">
        <title>Draft genome sequences of two oriental melons (Cucumis melo L. var makuwa).</title>
        <authorList>
            <person name="Kwon S.-Y."/>
        </authorList>
    </citation>
    <scope>NUCLEOTIDE SEQUENCE [LARGE SCALE GENOMIC DNA]</scope>
    <source>
        <strain evidence="4">cv. Chang Bougi</strain>
        <strain evidence="3">cv. SW 3</strain>
        <tissue evidence="2">Leaf</tissue>
    </source>
</reference>
<organism evidence="2 4">
    <name type="scientific">Cucumis melo var. makuwa</name>
    <name type="common">Oriental melon</name>
    <dbReference type="NCBI Taxonomy" id="1194695"/>
    <lineage>
        <taxon>Eukaryota</taxon>
        <taxon>Viridiplantae</taxon>
        <taxon>Streptophyta</taxon>
        <taxon>Embryophyta</taxon>
        <taxon>Tracheophyta</taxon>
        <taxon>Spermatophyta</taxon>
        <taxon>Magnoliopsida</taxon>
        <taxon>eudicotyledons</taxon>
        <taxon>Gunneridae</taxon>
        <taxon>Pentapetalae</taxon>
        <taxon>rosids</taxon>
        <taxon>fabids</taxon>
        <taxon>Cucurbitales</taxon>
        <taxon>Cucurbitaceae</taxon>
        <taxon>Benincaseae</taxon>
        <taxon>Cucumis</taxon>
    </lineage>
</organism>
<evidence type="ECO:0000313" key="1">
    <source>
        <dbReference type="EMBL" id="KAA0062879.1"/>
    </source>
</evidence>
<evidence type="ECO:0000313" key="3">
    <source>
        <dbReference type="Proteomes" id="UP000321393"/>
    </source>
</evidence>
<keyword evidence="2" id="KW-0067">ATP-binding</keyword>
<dbReference type="Proteomes" id="UP000321947">
    <property type="component" value="Unassembled WGS sequence"/>
</dbReference>
<keyword evidence="2" id="KW-0547">Nucleotide-binding</keyword>
<comment type="caution">
    <text evidence="2">The sequence shown here is derived from an EMBL/GenBank/DDBJ whole genome shotgun (WGS) entry which is preliminary data.</text>
</comment>
<evidence type="ECO:0000313" key="4">
    <source>
        <dbReference type="Proteomes" id="UP000321947"/>
    </source>
</evidence>
<evidence type="ECO:0000313" key="2">
    <source>
        <dbReference type="EMBL" id="TYK22512.1"/>
    </source>
</evidence>
<dbReference type="EMBL" id="SSTE01003912">
    <property type="protein sequence ID" value="KAA0062879.1"/>
    <property type="molecule type" value="Genomic_DNA"/>
</dbReference>
<dbReference type="EMBL" id="SSTD01004973">
    <property type="protein sequence ID" value="TYK22512.1"/>
    <property type="molecule type" value="Genomic_DNA"/>
</dbReference>
<dbReference type="GO" id="GO:0004386">
    <property type="term" value="F:helicase activity"/>
    <property type="evidence" value="ECO:0007669"/>
    <property type="project" value="UniProtKB-KW"/>
</dbReference>
<gene>
    <name evidence="2" type="ORF">E5676_scaffold387G00100</name>
    <name evidence="1" type="ORF">E6C27_scaffold4427G00090</name>
</gene>
<accession>A0A5D3DFZ0</accession>
<dbReference type="OrthoDB" id="1002092at2759"/>